<sequence length="127" mass="14180">MVIPMLPDPHPLYIMVQCDSCVPVAPNKSLELRYNALLQKQSPINQQSLFVLLLHMRGDVLLINTFTNENYDEGVNISSSGRPLSALNLTSQDIITHCAQTKKWIAWSEKSGRTNSSRPSPCMKLGI</sequence>
<accession>A0AAE1CS65</accession>
<reference evidence="1" key="1">
    <citation type="journal article" date="2023" name="G3 (Bethesda)">
        <title>A reference genome for the long-term kleptoplast-retaining sea slug Elysia crispata morphotype clarki.</title>
        <authorList>
            <person name="Eastman K.E."/>
            <person name="Pendleton A.L."/>
            <person name="Shaikh M.A."/>
            <person name="Suttiyut T."/>
            <person name="Ogas R."/>
            <person name="Tomko P."/>
            <person name="Gavelis G."/>
            <person name="Widhalm J.R."/>
            <person name="Wisecaver J.H."/>
        </authorList>
    </citation>
    <scope>NUCLEOTIDE SEQUENCE</scope>
    <source>
        <strain evidence="1">ECLA1</strain>
    </source>
</reference>
<organism evidence="1 2">
    <name type="scientific">Elysia crispata</name>
    <name type="common">lettuce slug</name>
    <dbReference type="NCBI Taxonomy" id="231223"/>
    <lineage>
        <taxon>Eukaryota</taxon>
        <taxon>Metazoa</taxon>
        <taxon>Spiralia</taxon>
        <taxon>Lophotrochozoa</taxon>
        <taxon>Mollusca</taxon>
        <taxon>Gastropoda</taxon>
        <taxon>Heterobranchia</taxon>
        <taxon>Euthyneura</taxon>
        <taxon>Panpulmonata</taxon>
        <taxon>Sacoglossa</taxon>
        <taxon>Placobranchoidea</taxon>
        <taxon>Plakobranchidae</taxon>
        <taxon>Elysia</taxon>
    </lineage>
</organism>
<gene>
    <name evidence="1" type="ORF">RRG08_066054</name>
</gene>
<dbReference type="Proteomes" id="UP001283361">
    <property type="component" value="Unassembled WGS sequence"/>
</dbReference>
<name>A0AAE1CS65_9GAST</name>
<keyword evidence="2" id="KW-1185">Reference proteome</keyword>
<dbReference type="AlphaFoldDB" id="A0AAE1CS65"/>
<evidence type="ECO:0000313" key="1">
    <source>
        <dbReference type="EMBL" id="KAK3731041.1"/>
    </source>
</evidence>
<dbReference type="EMBL" id="JAWDGP010007035">
    <property type="protein sequence ID" value="KAK3731041.1"/>
    <property type="molecule type" value="Genomic_DNA"/>
</dbReference>
<proteinExistence type="predicted"/>
<comment type="caution">
    <text evidence="1">The sequence shown here is derived from an EMBL/GenBank/DDBJ whole genome shotgun (WGS) entry which is preliminary data.</text>
</comment>
<protein>
    <submittedName>
        <fullName evidence="1">Uncharacterized protein</fullName>
    </submittedName>
</protein>
<evidence type="ECO:0000313" key="2">
    <source>
        <dbReference type="Proteomes" id="UP001283361"/>
    </source>
</evidence>